<feature type="transmembrane region" description="Helical" evidence="1">
    <location>
        <begin position="46"/>
        <end position="64"/>
    </location>
</feature>
<feature type="transmembrane region" description="Helical" evidence="1">
    <location>
        <begin position="21"/>
        <end position="40"/>
    </location>
</feature>
<accession>A0ABT6UK49</accession>
<dbReference type="RefSeq" id="WP_257749596.1">
    <property type="nucleotide sequence ID" value="NZ_JANLGK010000026.1"/>
</dbReference>
<protein>
    <submittedName>
        <fullName evidence="2">TIGR03750 family conjugal transfer protein</fullName>
    </submittedName>
</protein>
<keyword evidence="1" id="KW-0472">Membrane</keyword>
<keyword evidence="1" id="KW-0812">Transmembrane</keyword>
<organism evidence="2 3">
    <name type="scientific">Shewanella xiamenensis</name>
    <dbReference type="NCBI Taxonomy" id="332186"/>
    <lineage>
        <taxon>Bacteria</taxon>
        <taxon>Pseudomonadati</taxon>
        <taxon>Pseudomonadota</taxon>
        <taxon>Gammaproteobacteria</taxon>
        <taxon>Alteromonadales</taxon>
        <taxon>Shewanellaceae</taxon>
        <taxon>Shewanella</taxon>
    </lineage>
</organism>
<dbReference type="Pfam" id="PF11990">
    <property type="entry name" value="DUF3487"/>
    <property type="match status" value="1"/>
</dbReference>
<dbReference type="EMBL" id="JAOTLW010000025">
    <property type="protein sequence ID" value="MDI5833684.1"/>
    <property type="molecule type" value="Genomic_DNA"/>
</dbReference>
<proteinExistence type="predicted"/>
<evidence type="ECO:0000256" key="1">
    <source>
        <dbReference type="SAM" id="Phobius"/>
    </source>
</evidence>
<evidence type="ECO:0000313" key="2">
    <source>
        <dbReference type="EMBL" id="MDI5833684.1"/>
    </source>
</evidence>
<name>A0ABT6UK49_9GAMM</name>
<comment type="caution">
    <text evidence="2">The sequence shown here is derived from an EMBL/GenBank/DDBJ whole genome shotgun (WGS) entry which is preliminary data.</text>
</comment>
<dbReference type="InterPro" id="IPR021877">
    <property type="entry name" value="DUF3487"/>
</dbReference>
<keyword evidence="3" id="KW-1185">Reference proteome</keyword>
<evidence type="ECO:0000313" key="3">
    <source>
        <dbReference type="Proteomes" id="UP001159075"/>
    </source>
</evidence>
<dbReference type="Proteomes" id="UP001159075">
    <property type="component" value="Unassembled WGS sequence"/>
</dbReference>
<reference evidence="2 3" key="1">
    <citation type="submission" date="2022-09" db="EMBL/GenBank/DDBJ databases">
        <title>The outer-membrane cytochrome OmcA is essential for infection of Shewanella oneidensis by a zebrafish-associated bacteriophage.</title>
        <authorList>
            <person name="Grenfell A.W."/>
            <person name="Intile P."/>
            <person name="Mcfarlane J."/>
            <person name="Leung D."/>
            <person name="Abdalla K."/>
            <person name="Wold M."/>
            <person name="Kees E."/>
            <person name="Gralnick J."/>
        </authorList>
    </citation>
    <scope>NUCLEOTIDE SEQUENCE [LARGE SCALE GENOMIC DNA]</scope>
    <source>
        <strain evidence="2 3">NF-5</strain>
    </source>
</reference>
<gene>
    <name evidence="2" type="ORF">ODY93_19045</name>
</gene>
<sequence>MKSAHFLNEHPSFLKGLSIPEVLLLTVISTIISTILSAAVSLLIQSFTPLLLGSLAGLSIILWLPKQITDRIIKWRTGKPVGWLYQRFDYAFYPKKYIVSSGSYHNKKDKSHD</sequence>
<keyword evidence="1" id="KW-1133">Transmembrane helix</keyword>